<gene>
    <name evidence="8" type="ORF">SAMN05443551_0961</name>
</gene>
<evidence type="ECO:0000256" key="4">
    <source>
        <dbReference type="ARBA" id="ARBA00022989"/>
    </source>
</evidence>
<accession>A0A1M5NM70</accession>
<keyword evidence="7" id="KW-0325">Glycoprotein</keyword>
<dbReference type="RefSeq" id="WP_072776321.1">
    <property type="nucleotide sequence ID" value="NZ_FQXC01000001.1"/>
</dbReference>
<evidence type="ECO:0000256" key="1">
    <source>
        <dbReference type="ARBA" id="ARBA00004323"/>
    </source>
</evidence>
<dbReference type="InterPro" id="IPR018011">
    <property type="entry name" value="Carb_sulfotrans_8-10"/>
</dbReference>
<evidence type="ECO:0000256" key="5">
    <source>
        <dbReference type="ARBA" id="ARBA00023034"/>
    </source>
</evidence>
<keyword evidence="4" id="KW-1133">Transmembrane helix</keyword>
<dbReference type="OrthoDB" id="554104at2"/>
<dbReference type="GO" id="GO:0016020">
    <property type="term" value="C:membrane"/>
    <property type="evidence" value="ECO:0007669"/>
    <property type="project" value="InterPro"/>
</dbReference>
<evidence type="ECO:0000256" key="6">
    <source>
        <dbReference type="ARBA" id="ARBA00023136"/>
    </source>
</evidence>
<reference evidence="8 9" key="1">
    <citation type="submission" date="2016-11" db="EMBL/GenBank/DDBJ databases">
        <authorList>
            <person name="Jaros S."/>
            <person name="Januszkiewicz K."/>
            <person name="Wedrychowicz H."/>
        </authorList>
    </citation>
    <scope>NUCLEOTIDE SEQUENCE [LARGE SCALE GENOMIC DNA]</scope>
    <source>
        <strain evidence="8 9">DSM 29431</strain>
    </source>
</reference>
<dbReference type="PANTHER" id="PTHR12137">
    <property type="entry name" value="CARBOHYDRATE SULFOTRANSFERASE"/>
    <property type="match status" value="1"/>
</dbReference>
<dbReference type="GO" id="GO:0016051">
    <property type="term" value="P:carbohydrate biosynthetic process"/>
    <property type="evidence" value="ECO:0007669"/>
    <property type="project" value="InterPro"/>
</dbReference>
<protein>
    <submittedName>
        <fullName evidence="8">Sulfotransferase family protein</fullName>
    </submittedName>
</protein>
<keyword evidence="3" id="KW-0812">Transmembrane</keyword>
<keyword evidence="2 8" id="KW-0808">Transferase</keyword>
<organism evidence="8 9">
    <name type="scientific">Marivita hallyeonensis</name>
    <dbReference type="NCBI Taxonomy" id="996342"/>
    <lineage>
        <taxon>Bacteria</taxon>
        <taxon>Pseudomonadati</taxon>
        <taxon>Pseudomonadota</taxon>
        <taxon>Alphaproteobacteria</taxon>
        <taxon>Rhodobacterales</taxon>
        <taxon>Roseobacteraceae</taxon>
        <taxon>Marivita</taxon>
    </lineage>
</organism>
<dbReference type="InterPro" id="IPR005331">
    <property type="entry name" value="Sulfotransferase"/>
</dbReference>
<dbReference type="EMBL" id="FQXC01000001">
    <property type="protein sequence ID" value="SHG90043.1"/>
    <property type="molecule type" value="Genomic_DNA"/>
</dbReference>
<dbReference type="Proteomes" id="UP000184221">
    <property type="component" value="Unassembled WGS sequence"/>
</dbReference>
<dbReference type="AlphaFoldDB" id="A0A1M5NM70"/>
<evidence type="ECO:0000256" key="2">
    <source>
        <dbReference type="ARBA" id="ARBA00022679"/>
    </source>
</evidence>
<dbReference type="Pfam" id="PF03567">
    <property type="entry name" value="Sulfotransfer_2"/>
    <property type="match status" value="1"/>
</dbReference>
<evidence type="ECO:0000313" key="8">
    <source>
        <dbReference type="EMBL" id="SHG90043.1"/>
    </source>
</evidence>
<evidence type="ECO:0000256" key="3">
    <source>
        <dbReference type="ARBA" id="ARBA00022692"/>
    </source>
</evidence>
<keyword evidence="9" id="KW-1185">Reference proteome</keyword>
<evidence type="ECO:0000256" key="7">
    <source>
        <dbReference type="ARBA" id="ARBA00023180"/>
    </source>
</evidence>
<sequence>MSFLKTAHDRLRRRQTWRYYHFEDPPSTPRFKRFPLKQAMIADPVKVIYMPIAKNACSSLKTLMAKLGGLTEQRPGEDIHRLLDTETTDLLFLHRSEKDIMERLFDPLWMRFVVLRHPVDRLVSVYVEKFVKNRMVKEAGITIDPVMLRSLGVWDLTAADYERGITFRAFANDILRENPARLDPHWRPQSLQLKAIPFTHVYTTEHLAVLKSDLDVHVGQRIDLPHKNRARYASSDTARDCVADVLPSDLDDAQTLSPDAFLDDDLRQRLSVHFAQDILLYDLASRHLEQSQSGRITDALEN</sequence>
<keyword evidence="5" id="KW-0333">Golgi apparatus</keyword>
<dbReference type="GO" id="GO:0008146">
    <property type="term" value="F:sulfotransferase activity"/>
    <property type="evidence" value="ECO:0007669"/>
    <property type="project" value="InterPro"/>
</dbReference>
<name>A0A1M5NM70_9RHOB</name>
<proteinExistence type="predicted"/>
<dbReference type="PANTHER" id="PTHR12137:SF54">
    <property type="entry name" value="CARBOHYDRATE SULFOTRANSFERASE"/>
    <property type="match status" value="1"/>
</dbReference>
<comment type="subcellular location">
    <subcellularLocation>
        <location evidence="1">Golgi apparatus membrane</location>
        <topology evidence="1">Single-pass type II membrane protein</topology>
    </subcellularLocation>
</comment>
<evidence type="ECO:0000313" key="9">
    <source>
        <dbReference type="Proteomes" id="UP000184221"/>
    </source>
</evidence>
<dbReference type="STRING" id="996342.SAMN05443551_0961"/>
<keyword evidence="6" id="KW-0472">Membrane</keyword>